<dbReference type="STRING" id="37928.SAMN04489742_3255"/>
<organism evidence="2 3">
    <name type="scientific">Crystallibacter crystallopoietes</name>
    <dbReference type="NCBI Taxonomy" id="37928"/>
    <lineage>
        <taxon>Bacteria</taxon>
        <taxon>Bacillati</taxon>
        <taxon>Actinomycetota</taxon>
        <taxon>Actinomycetes</taxon>
        <taxon>Micrococcales</taxon>
        <taxon>Micrococcaceae</taxon>
        <taxon>Crystallibacter</taxon>
    </lineage>
</organism>
<dbReference type="RefSeq" id="WP_074701350.1">
    <property type="nucleotide sequence ID" value="NZ_CP018863.1"/>
</dbReference>
<name>A0A1H1F5F2_9MICC</name>
<reference evidence="2 3" key="1">
    <citation type="submission" date="2016-10" db="EMBL/GenBank/DDBJ databases">
        <authorList>
            <person name="de Groot N.N."/>
        </authorList>
    </citation>
    <scope>NUCLEOTIDE SEQUENCE [LARGE SCALE GENOMIC DNA]</scope>
    <source>
        <strain evidence="2 3">DSM 20117</strain>
    </source>
</reference>
<dbReference type="EMBL" id="FNKH01000002">
    <property type="protein sequence ID" value="SDQ96004.1"/>
    <property type="molecule type" value="Genomic_DNA"/>
</dbReference>
<proteinExistence type="predicted"/>
<dbReference type="KEGG" id="acry:AC20117_01210"/>
<evidence type="ECO:0000259" key="1">
    <source>
        <dbReference type="Pfam" id="PF04993"/>
    </source>
</evidence>
<dbReference type="SUPFAM" id="SSF159894">
    <property type="entry name" value="YgaC/TfoX-N like"/>
    <property type="match status" value="1"/>
</dbReference>
<dbReference type="Pfam" id="PF04993">
    <property type="entry name" value="TfoX_N"/>
    <property type="match status" value="1"/>
</dbReference>
<feature type="domain" description="TfoX N-terminal" evidence="1">
    <location>
        <begin position="29"/>
        <end position="113"/>
    </location>
</feature>
<dbReference type="Proteomes" id="UP000181917">
    <property type="component" value="Unassembled WGS sequence"/>
</dbReference>
<evidence type="ECO:0000313" key="2">
    <source>
        <dbReference type="EMBL" id="SDQ96004.1"/>
    </source>
</evidence>
<gene>
    <name evidence="2" type="ORF">SAMN04489742_3255</name>
</gene>
<accession>A0A1H1F5F2</accession>
<dbReference type="InterPro" id="IPR007076">
    <property type="entry name" value="TfoX_N"/>
</dbReference>
<dbReference type="AlphaFoldDB" id="A0A1H1F5F2"/>
<keyword evidence="3" id="KW-1185">Reference proteome</keyword>
<evidence type="ECO:0000313" key="3">
    <source>
        <dbReference type="Proteomes" id="UP000181917"/>
    </source>
</evidence>
<protein>
    <submittedName>
        <fullName evidence="2">YjbR protein</fullName>
    </submittedName>
</protein>
<sequence length="121" mass="13532">MTDRHRPGNEASFALLDTLALRFSEDPLVERGTMFRSPGMKVGGKVFAFLGGGDRLIVKIPRHRAEAVVSAGEAEPVIMGTRTMKEWVAYPALPDDPRETEQRWSRAVDEAYAYVKSLRPE</sequence>
<dbReference type="OrthoDB" id="8779526at2"/>